<evidence type="ECO:0000313" key="11">
    <source>
        <dbReference type="EMBL" id="HHE75529.1"/>
    </source>
</evidence>
<feature type="domain" description="MCM C-terminal AAA(+) ATPase" evidence="10">
    <location>
        <begin position="276"/>
        <end position="481"/>
    </location>
</feature>
<dbReference type="Pfam" id="PF00493">
    <property type="entry name" value="MCM"/>
    <property type="match status" value="1"/>
</dbReference>
<evidence type="ECO:0000256" key="7">
    <source>
        <dbReference type="ARBA" id="ARBA00022840"/>
    </source>
</evidence>
<dbReference type="SMART" id="SM00350">
    <property type="entry name" value="MCM"/>
    <property type="match status" value="1"/>
</dbReference>
<sequence length="681" mass="77606">MKYTEDEIRTIWLDFFSRSEYGINLSRIVDEYPDERSLIVKFEDIVEYNPAFAEDFLKYPDIYLSLGEETIKKYTGEEMEIHLRVSSLPRDRRKEIRDLRSVHLGQFISIEGIIRRATEVRPKLKIGAFKCSDCGGLTYVEQIGSRLIEPHKCAHCGKSKPTVKFTLDIQQSIFVDTQRVEIQENPENLRGGEQPQRLSAYLEDDLAGIIVPGDRVVLNGVLRPKERRIFGNVKITEFDIFLDVVSIDKEKKELESIEITEEDEARIKEEARKGDIIERLRDTIAPTIYGMKIEKEALLLQMFGGVPKKMKDGTRIRGDIHILLVGDPGTAKSQLLQYMAQIAPRGIYTSGKGSSAAGLTATAVRDENGRWTLEAGALVLADMGLAAIDEIDKMSSTDRDSIYQAMEQQIIAVTKAGIYATLMARCSILGAANPKYGRFDPNRPLVDQIDLPTPLLSRFDVIFKIIDVPNPEKDKALAEHILNAHLVGEMLQLEEENILVESYSPKIEPEFFRKYIAYAKRNIFPKLSDEAMELLKKKYVETRKLYEETHAVAITPRQLEAMIRLAEASARARLSEVVTKEDAERAIRIVEYFLKEASTEEGIIDADILYTGISSRQRSVMEKIDIIMRKLIDEKGFAEEEEILEEAKKIGIDEMKTLRILEKMHREGLIREVRSGVYKYV</sequence>
<dbReference type="InterPro" id="IPR012340">
    <property type="entry name" value="NA-bd_OB-fold"/>
</dbReference>
<dbReference type="Pfam" id="PF17207">
    <property type="entry name" value="MCM_OB"/>
    <property type="match status" value="1"/>
</dbReference>
<dbReference type="Gene3D" id="3.40.50.300">
    <property type="entry name" value="P-loop containing nucleotide triphosphate hydrolases"/>
    <property type="match status" value="1"/>
</dbReference>
<dbReference type="PANTHER" id="PTHR11630:SF66">
    <property type="entry name" value="DNA REPLICATION LICENSING FACTOR MCM4"/>
    <property type="match status" value="1"/>
</dbReference>
<protein>
    <recommendedName>
        <fullName evidence="2">DNA helicase</fullName>
        <ecNumber evidence="2">3.6.4.12</ecNumber>
    </recommendedName>
</protein>
<dbReference type="EC" id="3.6.4.12" evidence="2"/>
<dbReference type="Gene3D" id="2.20.28.10">
    <property type="match status" value="1"/>
</dbReference>
<dbReference type="SUPFAM" id="SSF52540">
    <property type="entry name" value="P-loop containing nucleoside triphosphate hydrolases"/>
    <property type="match status" value="1"/>
</dbReference>
<keyword evidence="8 9" id="KW-0238">DNA-binding</keyword>
<dbReference type="Gene3D" id="2.40.50.140">
    <property type="entry name" value="Nucleic acid-binding proteins"/>
    <property type="match status" value="1"/>
</dbReference>
<dbReference type="GO" id="GO:0017116">
    <property type="term" value="F:single-stranded DNA helicase activity"/>
    <property type="evidence" value="ECO:0007669"/>
    <property type="project" value="TreeGrafter"/>
</dbReference>
<name>A0A7J3T8F9_9ARCH</name>
<keyword evidence="5" id="KW-0378">Hydrolase</keyword>
<dbReference type="InterPro" id="IPR001208">
    <property type="entry name" value="MCM_dom"/>
</dbReference>
<dbReference type="InterPro" id="IPR027417">
    <property type="entry name" value="P-loop_NTPase"/>
</dbReference>
<proteinExistence type="inferred from homology"/>
<keyword evidence="7 9" id="KW-0067">ATP-binding</keyword>
<keyword evidence="4 9" id="KW-0547">Nucleotide-binding</keyword>
<dbReference type="GO" id="GO:0016787">
    <property type="term" value="F:hydrolase activity"/>
    <property type="evidence" value="ECO:0007669"/>
    <property type="project" value="UniProtKB-KW"/>
</dbReference>
<dbReference type="GO" id="GO:0005524">
    <property type="term" value="F:ATP binding"/>
    <property type="evidence" value="ECO:0007669"/>
    <property type="project" value="UniProtKB-KW"/>
</dbReference>
<evidence type="ECO:0000256" key="8">
    <source>
        <dbReference type="ARBA" id="ARBA00023125"/>
    </source>
</evidence>
<dbReference type="GO" id="GO:0006260">
    <property type="term" value="P:DNA replication"/>
    <property type="evidence" value="ECO:0007669"/>
    <property type="project" value="UniProtKB-KW"/>
</dbReference>
<dbReference type="GO" id="GO:0042555">
    <property type="term" value="C:MCM complex"/>
    <property type="evidence" value="ECO:0007669"/>
    <property type="project" value="TreeGrafter"/>
</dbReference>
<dbReference type="Gene3D" id="3.30.1640.10">
    <property type="entry name" value="mini-chromosome maintenance (MCM) complex, chain A, domain 1"/>
    <property type="match status" value="1"/>
</dbReference>
<keyword evidence="3" id="KW-0235">DNA replication</keyword>
<dbReference type="GO" id="GO:0003697">
    <property type="term" value="F:single-stranded DNA binding"/>
    <property type="evidence" value="ECO:0007669"/>
    <property type="project" value="TreeGrafter"/>
</dbReference>
<dbReference type="PANTHER" id="PTHR11630">
    <property type="entry name" value="DNA REPLICATION LICENSING FACTOR MCM FAMILY MEMBER"/>
    <property type="match status" value="1"/>
</dbReference>
<evidence type="ECO:0000256" key="2">
    <source>
        <dbReference type="ARBA" id="ARBA00012551"/>
    </source>
</evidence>
<evidence type="ECO:0000259" key="10">
    <source>
        <dbReference type="PROSITE" id="PS50051"/>
    </source>
</evidence>
<gene>
    <name evidence="11" type="ORF">ENL31_00180</name>
</gene>
<dbReference type="SUPFAM" id="SSF50249">
    <property type="entry name" value="Nucleic acid-binding proteins"/>
    <property type="match status" value="1"/>
</dbReference>
<keyword evidence="6" id="KW-0347">Helicase</keyword>
<dbReference type="InterPro" id="IPR041562">
    <property type="entry name" value="MCM_lid"/>
</dbReference>
<evidence type="ECO:0000256" key="4">
    <source>
        <dbReference type="ARBA" id="ARBA00022741"/>
    </source>
</evidence>
<evidence type="ECO:0000256" key="9">
    <source>
        <dbReference type="RuleBase" id="RU004070"/>
    </source>
</evidence>
<dbReference type="PRINTS" id="PR01657">
    <property type="entry name" value="MCMFAMILY"/>
</dbReference>
<comment type="similarity">
    <text evidence="1 9">Belongs to the MCM family.</text>
</comment>
<dbReference type="FunFam" id="2.20.28.10:FF:000003">
    <property type="entry name" value="DNA helicase"/>
    <property type="match status" value="1"/>
</dbReference>
<comment type="caution">
    <text evidence="11">The sequence shown here is derived from an EMBL/GenBank/DDBJ whole genome shotgun (WGS) entry which is preliminary data.</text>
</comment>
<dbReference type="InterPro" id="IPR036388">
    <property type="entry name" value="WH-like_DNA-bd_sf"/>
</dbReference>
<evidence type="ECO:0000256" key="1">
    <source>
        <dbReference type="ARBA" id="ARBA00008010"/>
    </source>
</evidence>
<dbReference type="Proteomes" id="UP000886130">
    <property type="component" value="Unassembled WGS sequence"/>
</dbReference>
<evidence type="ECO:0000256" key="5">
    <source>
        <dbReference type="ARBA" id="ARBA00022801"/>
    </source>
</evidence>
<dbReference type="EMBL" id="DRTM01000014">
    <property type="protein sequence ID" value="HHE75529.1"/>
    <property type="molecule type" value="Genomic_DNA"/>
</dbReference>
<organism evidence="11">
    <name type="scientific">Candidatus Aciduliprofundum boonei</name>
    <dbReference type="NCBI Taxonomy" id="379547"/>
    <lineage>
        <taxon>Archaea</taxon>
        <taxon>Methanobacteriati</taxon>
        <taxon>Thermoplasmatota</taxon>
        <taxon>DHVE2 group</taxon>
        <taxon>Candidatus Aciduliprofundum</taxon>
    </lineage>
</organism>
<dbReference type="AlphaFoldDB" id="A0A7J3T8F9"/>
<dbReference type="Gene3D" id="1.10.10.10">
    <property type="entry name" value="Winged helix-like DNA-binding domain superfamily/Winged helix DNA-binding domain"/>
    <property type="match status" value="1"/>
</dbReference>
<dbReference type="PROSITE" id="PS50051">
    <property type="entry name" value="MCM_2"/>
    <property type="match status" value="1"/>
</dbReference>
<dbReference type="Pfam" id="PF17855">
    <property type="entry name" value="MCM_lid"/>
    <property type="match status" value="1"/>
</dbReference>
<evidence type="ECO:0000256" key="6">
    <source>
        <dbReference type="ARBA" id="ARBA00022806"/>
    </source>
</evidence>
<dbReference type="InterPro" id="IPR033762">
    <property type="entry name" value="MCM_OB"/>
</dbReference>
<reference evidence="11" key="1">
    <citation type="journal article" date="2020" name="mSystems">
        <title>Genome- and Community-Level Interaction Insights into Carbon Utilization and Element Cycling Functions of Hydrothermarchaeota in Hydrothermal Sediment.</title>
        <authorList>
            <person name="Zhou Z."/>
            <person name="Liu Y."/>
            <person name="Xu W."/>
            <person name="Pan J."/>
            <person name="Luo Z.H."/>
            <person name="Li M."/>
        </authorList>
    </citation>
    <scope>NUCLEOTIDE SEQUENCE [LARGE SCALE GENOMIC DNA]</scope>
    <source>
        <strain evidence="11">HyVt-85</strain>
    </source>
</reference>
<dbReference type="InterPro" id="IPR031327">
    <property type="entry name" value="MCM"/>
</dbReference>
<dbReference type="FunFam" id="3.40.50.300:FF:000826">
    <property type="entry name" value="Replicative DNA helicase Mcm"/>
    <property type="match status" value="1"/>
</dbReference>
<accession>A0A7J3T8F9</accession>
<evidence type="ECO:0000256" key="3">
    <source>
        <dbReference type="ARBA" id="ARBA00022705"/>
    </source>
</evidence>